<accession>A0A6I4IVQ8</accession>
<evidence type="ECO:0008006" key="4">
    <source>
        <dbReference type="Google" id="ProtNLM"/>
    </source>
</evidence>
<dbReference type="OrthoDB" id="1099258at2"/>
<keyword evidence="1" id="KW-0732">Signal</keyword>
<sequence length="98" mass="11046">MKKVVLTAVFAFATLTTFANTNTNVIPVQKVILQEEYKELPAEELPNAVQEAVKRDFKDAKIQKAFVNESKEFKLELLVGQATQTVYADANGNWLKKE</sequence>
<name>A0A6I4IVQ8_9FLAO</name>
<keyword evidence="3" id="KW-1185">Reference proteome</keyword>
<organism evidence="2 3">
    <name type="scientific">Flavobacterium profundi</name>
    <dbReference type="NCBI Taxonomy" id="1774945"/>
    <lineage>
        <taxon>Bacteria</taxon>
        <taxon>Pseudomonadati</taxon>
        <taxon>Bacteroidota</taxon>
        <taxon>Flavobacteriia</taxon>
        <taxon>Flavobacteriales</taxon>
        <taxon>Flavobacteriaceae</taxon>
        <taxon>Flavobacterium</taxon>
    </lineage>
</organism>
<proteinExistence type="predicted"/>
<feature type="chain" id="PRO_5026284620" description="Beta-lactamase-inhibitor-like PepSY-like domain-containing protein" evidence="1">
    <location>
        <begin position="20"/>
        <end position="98"/>
    </location>
</feature>
<dbReference type="Proteomes" id="UP000431264">
    <property type="component" value="Unassembled WGS sequence"/>
</dbReference>
<evidence type="ECO:0000313" key="2">
    <source>
        <dbReference type="EMBL" id="MVO11027.1"/>
    </source>
</evidence>
<evidence type="ECO:0000313" key="3">
    <source>
        <dbReference type="Proteomes" id="UP000431264"/>
    </source>
</evidence>
<dbReference type="EMBL" id="WQLW01000019">
    <property type="protein sequence ID" value="MVO11027.1"/>
    <property type="molecule type" value="Genomic_DNA"/>
</dbReference>
<evidence type="ECO:0000256" key="1">
    <source>
        <dbReference type="SAM" id="SignalP"/>
    </source>
</evidence>
<comment type="caution">
    <text evidence="2">The sequence shown here is derived from an EMBL/GenBank/DDBJ whole genome shotgun (WGS) entry which is preliminary data.</text>
</comment>
<gene>
    <name evidence="2" type="ORF">GOQ30_17780</name>
</gene>
<protein>
    <recommendedName>
        <fullName evidence="4">Beta-lactamase-inhibitor-like PepSY-like domain-containing protein</fullName>
    </recommendedName>
</protein>
<dbReference type="SUPFAM" id="SSF160574">
    <property type="entry name" value="BT0923-like"/>
    <property type="match status" value="1"/>
</dbReference>
<reference evidence="3" key="1">
    <citation type="submission" date="2019-05" db="EMBL/GenBank/DDBJ databases">
        <title>Flavobacterium profundi sp. nov., isolated from a deep-sea seamount.</title>
        <authorList>
            <person name="Zhang D.-C."/>
        </authorList>
    </citation>
    <scope>NUCLEOTIDE SEQUENCE [LARGE SCALE GENOMIC DNA]</scope>
    <source>
        <strain evidence="3">TP390</strain>
    </source>
</reference>
<feature type="signal peptide" evidence="1">
    <location>
        <begin position="1"/>
        <end position="19"/>
    </location>
</feature>
<dbReference type="AlphaFoldDB" id="A0A6I4IVQ8"/>
<dbReference type="RefSeq" id="WP_140999440.1">
    <property type="nucleotide sequence ID" value="NZ_VDCZ01000019.1"/>
</dbReference>